<protein>
    <submittedName>
        <fullName evidence="1">Uncharacterized protein</fullName>
    </submittedName>
</protein>
<keyword evidence="2" id="KW-1185">Reference proteome</keyword>
<dbReference type="EMBL" id="CP003281">
    <property type="protein sequence ID" value="AFL85127.1"/>
    <property type="molecule type" value="Genomic_DNA"/>
</dbReference>
<dbReference type="AlphaFoldDB" id="I3Z7A9"/>
<dbReference type="HOGENOM" id="CLU_2840971_0_0_10"/>
<sequence length="65" mass="7851">MYAVTNISNLSTTFFLRLGYLTVETLTFRKVRSFTYSNKKYQINNGHNRIHFFLLVFFEGRSYKR</sequence>
<proteinExistence type="predicted"/>
<dbReference type="STRING" id="866536.Belba_2578"/>
<organism evidence="1 2">
    <name type="scientific">Belliella baltica (strain DSM 15883 / CIP 108006 / LMG 21964 / BA134)</name>
    <dbReference type="NCBI Taxonomy" id="866536"/>
    <lineage>
        <taxon>Bacteria</taxon>
        <taxon>Pseudomonadati</taxon>
        <taxon>Bacteroidota</taxon>
        <taxon>Cytophagia</taxon>
        <taxon>Cytophagales</taxon>
        <taxon>Cyclobacteriaceae</taxon>
        <taxon>Belliella</taxon>
    </lineage>
</organism>
<gene>
    <name evidence="1" type="ordered locus">Belba_2578</name>
</gene>
<accession>I3Z7A9</accession>
<evidence type="ECO:0000313" key="2">
    <source>
        <dbReference type="Proteomes" id="UP000006050"/>
    </source>
</evidence>
<dbReference type="KEGG" id="bbd:Belba_2578"/>
<evidence type="ECO:0000313" key="1">
    <source>
        <dbReference type="EMBL" id="AFL85127.1"/>
    </source>
</evidence>
<reference evidence="2" key="1">
    <citation type="submission" date="2012-06" db="EMBL/GenBank/DDBJ databases">
        <title>The complete genome of Belliella baltica DSM 15883.</title>
        <authorList>
            <person name="Lucas S."/>
            <person name="Copeland A."/>
            <person name="Lapidus A."/>
            <person name="Goodwin L."/>
            <person name="Pitluck S."/>
            <person name="Peters L."/>
            <person name="Mikhailova N."/>
            <person name="Davenport K."/>
            <person name="Kyrpides N."/>
            <person name="Mavromatis K."/>
            <person name="Pagani I."/>
            <person name="Ivanova N."/>
            <person name="Ovchinnikova G."/>
            <person name="Zeytun A."/>
            <person name="Detter J.C."/>
            <person name="Han C."/>
            <person name="Land M."/>
            <person name="Hauser L."/>
            <person name="Markowitz V."/>
            <person name="Cheng J.-F."/>
            <person name="Hugenholtz P."/>
            <person name="Woyke T."/>
            <person name="Wu D."/>
            <person name="Tindall B."/>
            <person name="Pomrenke H."/>
            <person name="Brambilla E."/>
            <person name="Klenk H.-P."/>
            <person name="Eisen J.A."/>
        </authorList>
    </citation>
    <scope>NUCLEOTIDE SEQUENCE [LARGE SCALE GENOMIC DNA]</scope>
    <source>
        <strain evidence="2">DSM 15883 / CIP 108006 / LMG 21964 / BA134</strain>
    </source>
</reference>
<name>I3Z7A9_BELBD</name>
<dbReference type="Proteomes" id="UP000006050">
    <property type="component" value="Chromosome"/>
</dbReference>